<evidence type="ECO:0000313" key="2">
    <source>
        <dbReference type="EMBL" id="KAF6751028.1"/>
    </source>
</evidence>
<accession>A0A8H6HSE5</accession>
<dbReference type="InterPro" id="IPR027417">
    <property type="entry name" value="P-loop_NTPase"/>
</dbReference>
<dbReference type="Gene3D" id="3.40.50.300">
    <property type="entry name" value="P-loop containing nucleotide triphosphate hydrolases"/>
    <property type="match status" value="1"/>
</dbReference>
<dbReference type="Proteomes" id="UP000521943">
    <property type="component" value="Unassembled WGS sequence"/>
</dbReference>
<dbReference type="AlphaFoldDB" id="A0A8H6HSE5"/>
<dbReference type="OrthoDB" id="65590at2759"/>
<proteinExistence type="predicted"/>
<organism evidence="2 3">
    <name type="scientific">Ephemerocybe angulata</name>
    <dbReference type="NCBI Taxonomy" id="980116"/>
    <lineage>
        <taxon>Eukaryota</taxon>
        <taxon>Fungi</taxon>
        <taxon>Dikarya</taxon>
        <taxon>Basidiomycota</taxon>
        <taxon>Agaricomycotina</taxon>
        <taxon>Agaricomycetes</taxon>
        <taxon>Agaricomycetidae</taxon>
        <taxon>Agaricales</taxon>
        <taxon>Agaricineae</taxon>
        <taxon>Psathyrellaceae</taxon>
        <taxon>Ephemerocybe</taxon>
    </lineage>
</organism>
<feature type="region of interest" description="Disordered" evidence="1">
    <location>
        <begin position="1"/>
        <end position="20"/>
    </location>
</feature>
<evidence type="ECO:0000256" key="1">
    <source>
        <dbReference type="SAM" id="MobiDB-lite"/>
    </source>
</evidence>
<gene>
    <name evidence="2" type="ORF">DFP72DRAFT_909087</name>
</gene>
<protein>
    <recommendedName>
        <fullName evidence="4">Adenylate kinase</fullName>
    </recommendedName>
</protein>
<sequence>MTTTIESAGPGSEVAGMNGTPILPPLLGDGEGKYRILVLGNSGSGKSTTARVLSKILSIPFISIDELHWGPNWYQAPAAELIEKVQKAMDDTDGSWIAEGDYMHKLNSYVVDRATDVIWLDPPLMLYFPRIFTRTIARLLGFAPPCAPGCPESVREAFFSKDSILWWCLSQHWRNRRRNEERMRWIGIGCEGKEGDGVEREGVPRLEGRRRMRRLAGWGEERDLWLDAVRAMRKAE</sequence>
<dbReference type="InterPro" id="IPR052922">
    <property type="entry name" value="Cytidylate_Kinase-2"/>
</dbReference>
<dbReference type="PANTHER" id="PTHR37816">
    <property type="entry name" value="YALI0E33011P"/>
    <property type="match status" value="1"/>
</dbReference>
<comment type="caution">
    <text evidence="2">The sequence shown here is derived from an EMBL/GenBank/DDBJ whole genome shotgun (WGS) entry which is preliminary data.</text>
</comment>
<name>A0A8H6HSE5_9AGAR</name>
<reference evidence="2 3" key="1">
    <citation type="submission" date="2020-07" db="EMBL/GenBank/DDBJ databases">
        <title>Comparative genomics of pyrophilous fungi reveals a link between fire events and developmental genes.</title>
        <authorList>
            <consortium name="DOE Joint Genome Institute"/>
            <person name="Steindorff A.S."/>
            <person name="Carver A."/>
            <person name="Calhoun S."/>
            <person name="Stillman K."/>
            <person name="Liu H."/>
            <person name="Lipzen A."/>
            <person name="Pangilinan J."/>
            <person name="Labutti K."/>
            <person name="Bruns T.D."/>
            <person name="Grigoriev I.V."/>
        </authorList>
    </citation>
    <scope>NUCLEOTIDE SEQUENCE [LARGE SCALE GENOMIC DNA]</scope>
    <source>
        <strain evidence="2 3">CBS 144469</strain>
    </source>
</reference>
<evidence type="ECO:0008006" key="4">
    <source>
        <dbReference type="Google" id="ProtNLM"/>
    </source>
</evidence>
<dbReference type="SUPFAM" id="SSF52540">
    <property type="entry name" value="P-loop containing nucleoside triphosphate hydrolases"/>
    <property type="match status" value="1"/>
</dbReference>
<dbReference type="PANTHER" id="PTHR37816:SF1">
    <property type="entry name" value="TOXIN"/>
    <property type="match status" value="1"/>
</dbReference>
<keyword evidence="3" id="KW-1185">Reference proteome</keyword>
<evidence type="ECO:0000313" key="3">
    <source>
        <dbReference type="Proteomes" id="UP000521943"/>
    </source>
</evidence>
<dbReference type="EMBL" id="JACGCI010000053">
    <property type="protein sequence ID" value="KAF6751028.1"/>
    <property type="molecule type" value="Genomic_DNA"/>
</dbReference>